<evidence type="ECO:0000256" key="2">
    <source>
        <dbReference type="ARBA" id="ARBA00022723"/>
    </source>
</evidence>
<dbReference type="RefSeq" id="WP_154460770.1">
    <property type="nucleotide sequence ID" value="NZ_VUMM01000017.1"/>
</dbReference>
<dbReference type="Gene3D" id="3.40.50.1000">
    <property type="entry name" value="HAD superfamily/HAD-like"/>
    <property type="match status" value="1"/>
</dbReference>
<dbReference type="EMBL" id="VUMM01000017">
    <property type="protein sequence ID" value="MSS01988.1"/>
    <property type="molecule type" value="Genomic_DNA"/>
</dbReference>
<keyword evidence="2" id="KW-0479">Metal-binding</keyword>
<organism evidence="5 6">
    <name type="scientific">Floccifex porci</name>
    <dbReference type="NCBI Taxonomy" id="2606629"/>
    <lineage>
        <taxon>Bacteria</taxon>
        <taxon>Bacillati</taxon>
        <taxon>Bacillota</taxon>
        <taxon>Erysipelotrichia</taxon>
        <taxon>Erysipelotrichales</taxon>
        <taxon>Erysipelotrichaceae</taxon>
        <taxon>Floccifex</taxon>
    </lineage>
</organism>
<dbReference type="Gene3D" id="1.10.150.240">
    <property type="entry name" value="Putative phosphatase, domain 2"/>
    <property type="match status" value="1"/>
</dbReference>
<keyword evidence="4" id="KW-0460">Magnesium</keyword>
<dbReference type="InterPro" id="IPR036412">
    <property type="entry name" value="HAD-like_sf"/>
</dbReference>
<evidence type="ECO:0000313" key="5">
    <source>
        <dbReference type="EMBL" id="MSS01988.1"/>
    </source>
</evidence>
<dbReference type="SFLD" id="SFLDG01129">
    <property type="entry name" value="C1.5:_HAD__Beta-PGM__Phosphata"/>
    <property type="match status" value="1"/>
</dbReference>
<dbReference type="SFLD" id="SFLDS00003">
    <property type="entry name" value="Haloacid_Dehalogenase"/>
    <property type="match status" value="1"/>
</dbReference>
<gene>
    <name evidence="5" type="ORF">FYJ50_07775</name>
</gene>
<dbReference type="NCBIfam" id="TIGR01549">
    <property type="entry name" value="HAD-SF-IA-v1"/>
    <property type="match status" value="1"/>
</dbReference>
<accession>A0A7X2N4N9</accession>
<protein>
    <submittedName>
        <fullName evidence="5">HAD family hydrolase</fullName>
    </submittedName>
</protein>
<comment type="cofactor">
    <cofactor evidence="1">
        <name>Mg(2+)</name>
        <dbReference type="ChEBI" id="CHEBI:18420"/>
    </cofactor>
</comment>
<dbReference type="Proteomes" id="UP000470082">
    <property type="component" value="Unassembled WGS sequence"/>
</dbReference>
<reference evidence="5 6" key="1">
    <citation type="submission" date="2019-08" db="EMBL/GenBank/DDBJ databases">
        <title>In-depth cultivation of the pig gut microbiome towards novel bacterial diversity and tailored functional studies.</title>
        <authorList>
            <person name="Wylensek D."/>
            <person name="Hitch T.C.A."/>
            <person name="Clavel T."/>
        </authorList>
    </citation>
    <scope>NUCLEOTIDE SEQUENCE [LARGE SCALE GENOMIC DNA]</scope>
    <source>
        <strain evidence="5 6">LKV-178-WT-2G</strain>
    </source>
</reference>
<dbReference type="InterPro" id="IPR041492">
    <property type="entry name" value="HAD_2"/>
</dbReference>
<evidence type="ECO:0000256" key="1">
    <source>
        <dbReference type="ARBA" id="ARBA00001946"/>
    </source>
</evidence>
<sequence length="228" mass="26885">MKFMFDCDDTLYNCQQPFINAVETVLPELLKMDISSLYDLYRKKGDEMFDSIQDGSLNPYTAGIYRILNTLKDIQIDIPYSKAETFQKIYKENQYRIQMDPEFKEYLINHKHQYAILTNGENNHQRNKCKALQVEDFVDPLNIFTSGQIGYAKPDVRAFHKVLEAMNEKSEDWYYIGDNYKNDMEGAKKAGLKTIHFNRHHTLEGPCSDYVVYSELELMKLMDTFNRF</sequence>
<evidence type="ECO:0000256" key="3">
    <source>
        <dbReference type="ARBA" id="ARBA00022801"/>
    </source>
</evidence>
<name>A0A7X2N4N9_9FIRM</name>
<dbReference type="Pfam" id="PF13419">
    <property type="entry name" value="HAD_2"/>
    <property type="match status" value="1"/>
</dbReference>
<dbReference type="PANTHER" id="PTHR46470:SF2">
    <property type="entry name" value="GLYCERALDEHYDE 3-PHOSPHATE PHOSPHATASE"/>
    <property type="match status" value="1"/>
</dbReference>
<dbReference type="GO" id="GO:0046872">
    <property type="term" value="F:metal ion binding"/>
    <property type="evidence" value="ECO:0007669"/>
    <property type="project" value="UniProtKB-KW"/>
</dbReference>
<dbReference type="InterPro" id="IPR023198">
    <property type="entry name" value="PGP-like_dom2"/>
</dbReference>
<proteinExistence type="predicted"/>
<comment type="caution">
    <text evidence="5">The sequence shown here is derived from an EMBL/GenBank/DDBJ whole genome shotgun (WGS) entry which is preliminary data.</text>
</comment>
<dbReference type="GO" id="GO:0044281">
    <property type="term" value="P:small molecule metabolic process"/>
    <property type="evidence" value="ECO:0007669"/>
    <property type="project" value="UniProtKB-ARBA"/>
</dbReference>
<evidence type="ECO:0000256" key="4">
    <source>
        <dbReference type="ARBA" id="ARBA00022842"/>
    </source>
</evidence>
<dbReference type="InterPro" id="IPR006439">
    <property type="entry name" value="HAD-SF_hydro_IA"/>
</dbReference>
<dbReference type="SUPFAM" id="SSF56784">
    <property type="entry name" value="HAD-like"/>
    <property type="match status" value="1"/>
</dbReference>
<dbReference type="GO" id="GO:0016791">
    <property type="term" value="F:phosphatase activity"/>
    <property type="evidence" value="ECO:0007669"/>
    <property type="project" value="TreeGrafter"/>
</dbReference>
<dbReference type="AlphaFoldDB" id="A0A7X2N4N9"/>
<keyword evidence="6" id="KW-1185">Reference proteome</keyword>
<evidence type="ECO:0000313" key="6">
    <source>
        <dbReference type="Proteomes" id="UP000470082"/>
    </source>
</evidence>
<dbReference type="InterPro" id="IPR051400">
    <property type="entry name" value="HAD-like_hydrolase"/>
</dbReference>
<keyword evidence="3 5" id="KW-0378">Hydrolase</keyword>
<dbReference type="PANTHER" id="PTHR46470">
    <property type="entry name" value="N-ACYLNEURAMINATE-9-PHOSPHATASE"/>
    <property type="match status" value="1"/>
</dbReference>
<dbReference type="InterPro" id="IPR023214">
    <property type="entry name" value="HAD_sf"/>
</dbReference>